<reference evidence="1 2" key="1">
    <citation type="submission" date="2021-02" db="EMBL/GenBank/DDBJ databases">
        <title>Complete genome of Desulfoluna sp. strain ASN36.</title>
        <authorList>
            <person name="Takahashi A."/>
            <person name="Kojima H."/>
            <person name="Fukui M."/>
        </authorList>
    </citation>
    <scope>NUCLEOTIDE SEQUENCE [LARGE SCALE GENOMIC DNA]</scope>
    <source>
        <strain evidence="1 2">ASN36</strain>
    </source>
</reference>
<dbReference type="PIRSF" id="PIRSF026426">
    <property type="entry name" value="DUF1499"/>
    <property type="match status" value="1"/>
</dbReference>
<evidence type="ECO:0008006" key="3">
    <source>
        <dbReference type="Google" id="ProtNLM"/>
    </source>
</evidence>
<dbReference type="InterPro" id="IPR010865">
    <property type="entry name" value="DUF1499"/>
</dbReference>
<dbReference type="PANTHER" id="PTHR34801:SF6">
    <property type="entry name" value="SLL1620 PROTEIN"/>
    <property type="match status" value="1"/>
</dbReference>
<dbReference type="PROSITE" id="PS51257">
    <property type="entry name" value="PROKAR_LIPOPROTEIN"/>
    <property type="match status" value="1"/>
</dbReference>
<name>A0ABM7PJG2_9BACT</name>
<proteinExistence type="predicted"/>
<dbReference type="RefSeq" id="WP_236889103.1">
    <property type="nucleotide sequence ID" value="NZ_AP024488.1"/>
</dbReference>
<keyword evidence="2" id="KW-1185">Reference proteome</keyword>
<accession>A0ABM7PJG2</accession>
<gene>
    <name evidence="1" type="ORF">DSLASN_33340</name>
</gene>
<sequence length="149" mass="16492">MTLKPLLLVILAMFVFLGCASKMSKVPGNLGVKDGKLAPCPTSPNCVSSQAEDEKHRVAPLSLAGTPAETMDRIVSVLVETPRVSIITRTDNYLHAEFRSAFFRFVDDVEVFIDEADSTIHFRSASRTGYSDFGVNRKRVEALKKESQR</sequence>
<dbReference type="Pfam" id="PF07386">
    <property type="entry name" value="DUF1499"/>
    <property type="match status" value="1"/>
</dbReference>
<dbReference type="Proteomes" id="UP001320148">
    <property type="component" value="Chromosome"/>
</dbReference>
<dbReference type="EMBL" id="AP024488">
    <property type="protein sequence ID" value="BCS97702.1"/>
    <property type="molecule type" value="Genomic_DNA"/>
</dbReference>
<dbReference type="PANTHER" id="PTHR34801">
    <property type="entry name" value="EXPRESSED PROTEIN"/>
    <property type="match status" value="1"/>
</dbReference>
<evidence type="ECO:0000313" key="2">
    <source>
        <dbReference type="Proteomes" id="UP001320148"/>
    </source>
</evidence>
<protein>
    <recommendedName>
        <fullName evidence="3">DUF1499 domain-containing protein</fullName>
    </recommendedName>
</protein>
<evidence type="ECO:0000313" key="1">
    <source>
        <dbReference type="EMBL" id="BCS97702.1"/>
    </source>
</evidence>
<organism evidence="1 2">
    <name type="scientific">Desulfoluna limicola</name>
    <dbReference type="NCBI Taxonomy" id="2810562"/>
    <lineage>
        <taxon>Bacteria</taxon>
        <taxon>Pseudomonadati</taxon>
        <taxon>Thermodesulfobacteriota</taxon>
        <taxon>Desulfobacteria</taxon>
        <taxon>Desulfobacterales</taxon>
        <taxon>Desulfolunaceae</taxon>
        <taxon>Desulfoluna</taxon>
    </lineage>
</organism>